<accession>A0A2R6Y3Q5</accession>
<dbReference type="EMBL" id="PEBX01000009">
    <property type="protein sequence ID" value="PTQ57288.1"/>
    <property type="molecule type" value="Genomic_DNA"/>
</dbReference>
<organism evidence="1 2">
    <name type="scientific">Candidatus Carbonibacillus altaicus</name>
    <dbReference type="NCBI Taxonomy" id="2163959"/>
    <lineage>
        <taxon>Bacteria</taxon>
        <taxon>Bacillati</taxon>
        <taxon>Bacillota</taxon>
        <taxon>Bacilli</taxon>
        <taxon>Bacillales</taxon>
        <taxon>Candidatus Carbonibacillus</taxon>
    </lineage>
</organism>
<dbReference type="AlphaFoldDB" id="A0A2R6Y3Q5"/>
<name>A0A2R6Y3Q5_9BACL</name>
<evidence type="ECO:0000313" key="2">
    <source>
        <dbReference type="Proteomes" id="UP000244338"/>
    </source>
</evidence>
<sequence length="46" mass="5167">MHATLQIRAIDVQAKTFKKQLKRVTIVWFVSCSDVPVGDESSASKF</sequence>
<gene>
    <name evidence="1" type="ORF">BSOLF_1839</name>
</gene>
<evidence type="ECO:0000313" key="1">
    <source>
        <dbReference type="EMBL" id="PTQ57288.1"/>
    </source>
</evidence>
<protein>
    <submittedName>
        <fullName evidence="1">Uncharacterized protein</fullName>
    </submittedName>
</protein>
<comment type="caution">
    <text evidence="1">The sequence shown here is derived from an EMBL/GenBank/DDBJ whole genome shotgun (WGS) entry which is preliminary data.</text>
</comment>
<proteinExistence type="predicted"/>
<reference evidence="2" key="1">
    <citation type="journal article" date="2018" name="Sci. Rep.">
        <title>Lignite coal burning seam in the remote Altai Mountains harbors a hydrogen-driven thermophilic microbial community.</title>
        <authorList>
            <person name="Kadnikov V.V."/>
            <person name="Mardanov A.V."/>
            <person name="Ivasenko D.A."/>
            <person name="Antsiferov D.V."/>
            <person name="Beletsky A.V."/>
            <person name="Karnachuk O.V."/>
            <person name="Ravin N.V."/>
        </authorList>
    </citation>
    <scope>NUCLEOTIDE SEQUENCE [LARGE SCALE GENOMIC DNA]</scope>
</reference>
<dbReference type="Proteomes" id="UP000244338">
    <property type="component" value="Unassembled WGS sequence"/>
</dbReference>